<dbReference type="InParanoid" id="K9TLA0"/>
<dbReference type="Proteomes" id="UP000010367">
    <property type="component" value="Chromosome"/>
</dbReference>
<evidence type="ECO:0000256" key="1">
    <source>
        <dbReference type="SAM" id="Phobius"/>
    </source>
</evidence>
<gene>
    <name evidence="2" type="ORF">Oscil6304_4118</name>
</gene>
<feature type="transmembrane region" description="Helical" evidence="1">
    <location>
        <begin position="68"/>
        <end position="87"/>
    </location>
</feature>
<dbReference type="HOGENOM" id="CLU_2047311_0_0_3"/>
<evidence type="ECO:0000313" key="2">
    <source>
        <dbReference type="EMBL" id="AFY83647.1"/>
    </source>
</evidence>
<dbReference type="RefSeq" id="WP_015150271.1">
    <property type="nucleotide sequence ID" value="NC_019693.1"/>
</dbReference>
<dbReference type="STRING" id="56110.Oscil6304_4118"/>
<keyword evidence="1" id="KW-1133">Transmembrane helix</keyword>
<dbReference type="AlphaFoldDB" id="K9TLA0"/>
<keyword evidence="1" id="KW-0472">Membrane</keyword>
<organism evidence="2 3">
    <name type="scientific">Oscillatoria acuminata PCC 6304</name>
    <dbReference type="NCBI Taxonomy" id="56110"/>
    <lineage>
        <taxon>Bacteria</taxon>
        <taxon>Bacillati</taxon>
        <taxon>Cyanobacteriota</taxon>
        <taxon>Cyanophyceae</taxon>
        <taxon>Oscillatoriophycideae</taxon>
        <taxon>Oscillatoriales</taxon>
        <taxon>Oscillatoriaceae</taxon>
        <taxon>Oscillatoria</taxon>
    </lineage>
</organism>
<keyword evidence="1" id="KW-0812">Transmembrane</keyword>
<proteinExistence type="predicted"/>
<dbReference type="EMBL" id="CP003607">
    <property type="protein sequence ID" value="AFY83647.1"/>
    <property type="molecule type" value="Genomic_DNA"/>
</dbReference>
<keyword evidence="3" id="KW-1185">Reference proteome</keyword>
<reference evidence="2 3" key="1">
    <citation type="submission" date="2012-06" db="EMBL/GenBank/DDBJ databases">
        <title>Finished chromosome of genome of Oscillatoria acuminata PCC 6304.</title>
        <authorList>
            <consortium name="US DOE Joint Genome Institute"/>
            <person name="Gugger M."/>
            <person name="Coursin T."/>
            <person name="Rippka R."/>
            <person name="Tandeau De Marsac N."/>
            <person name="Huntemann M."/>
            <person name="Wei C.-L."/>
            <person name="Han J."/>
            <person name="Detter J.C."/>
            <person name="Han C."/>
            <person name="Tapia R."/>
            <person name="Davenport K."/>
            <person name="Daligault H."/>
            <person name="Erkkila T."/>
            <person name="Gu W."/>
            <person name="Munk A.C.C."/>
            <person name="Teshima H."/>
            <person name="Xu Y."/>
            <person name="Chain P."/>
            <person name="Chen A."/>
            <person name="Krypides N."/>
            <person name="Mavromatis K."/>
            <person name="Markowitz V."/>
            <person name="Szeto E."/>
            <person name="Ivanova N."/>
            <person name="Mikhailova N."/>
            <person name="Ovchinnikova G."/>
            <person name="Pagani I."/>
            <person name="Pati A."/>
            <person name="Goodwin L."/>
            <person name="Peters L."/>
            <person name="Pitluck S."/>
            <person name="Woyke T."/>
            <person name="Kerfeld C."/>
        </authorList>
    </citation>
    <scope>NUCLEOTIDE SEQUENCE [LARGE SCALE GENOMIC DNA]</scope>
    <source>
        <strain evidence="2 3">PCC 6304</strain>
    </source>
</reference>
<protein>
    <submittedName>
        <fullName evidence="2">Uncharacterized protein</fullName>
    </submittedName>
</protein>
<feature type="transmembrane region" description="Helical" evidence="1">
    <location>
        <begin position="99"/>
        <end position="119"/>
    </location>
</feature>
<dbReference type="KEGG" id="oac:Oscil6304_4118"/>
<name>K9TLA0_9CYAN</name>
<accession>K9TLA0</accession>
<feature type="transmembrane region" description="Helical" evidence="1">
    <location>
        <begin position="12"/>
        <end position="35"/>
    </location>
</feature>
<evidence type="ECO:0000313" key="3">
    <source>
        <dbReference type="Proteomes" id="UP000010367"/>
    </source>
</evidence>
<sequence>MVELMIVLDEWILKNTVLAWGLFWLLFCFVCWIFFIPLSSHVCTIRSVVKIKQSFQCLEGSSFLDSGYGIVYTIISLNFYVLGWMNLVYRKNNRAMVRLINWLVCGIGACLGYWFHFIIL</sequence>